<evidence type="ECO:0000313" key="2">
    <source>
        <dbReference type="Proteomes" id="UP001432128"/>
    </source>
</evidence>
<sequence>MTTPVDPATAKRDALLELSDAQRELAMSTPDTFVRAQLRVDQAQLAVDRLAVDATQAARTVDDFMPEPADTDLEGETIAVDAGLDFGDGLLDDSIDADDPLNEAIPIRLGGLVFKLQRPSDSALALSAAELYAAPTLMEQYLAMLKVIQTSLEHAGMQLLRQKAMGPRVAGKQFDDQIVGTICATIFERWGQGRKLPESVQQGNRVQRRQAARDNR</sequence>
<evidence type="ECO:0008006" key="3">
    <source>
        <dbReference type="Google" id="ProtNLM"/>
    </source>
</evidence>
<accession>A0AAU4K040</accession>
<organism evidence="1 2">
    <name type="scientific">Williamsia herbipolensis</name>
    <dbReference type="NCBI Taxonomy" id="1603258"/>
    <lineage>
        <taxon>Bacteria</taxon>
        <taxon>Bacillati</taxon>
        <taxon>Actinomycetota</taxon>
        <taxon>Actinomycetes</taxon>
        <taxon>Mycobacteriales</taxon>
        <taxon>Nocardiaceae</taxon>
        <taxon>Williamsia</taxon>
    </lineage>
</organism>
<dbReference type="EMBL" id="CP108021">
    <property type="protein sequence ID" value="WUM19409.1"/>
    <property type="molecule type" value="Genomic_DNA"/>
</dbReference>
<dbReference type="Proteomes" id="UP001432128">
    <property type="component" value="Chromosome"/>
</dbReference>
<name>A0AAU4K040_9NOCA</name>
<proteinExistence type="predicted"/>
<dbReference type="RefSeq" id="WP_328856918.1">
    <property type="nucleotide sequence ID" value="NZ_CP108021.1"/>
</dbReference>
<keyword evidence="2" id="KW-1185">Reference proteome</keyword>
<reference evidence="1 2" key="1">
    <citation type="submission" date="2022-10" db="EMBL/GenBank/DDBJ databases">
        <title>The complete genomes of actinobacterial strains from the NBC collection.</title>
        <authorList>
            <person name="Joergensen T.S."/>
            <person name="Alvarez Arevalo M."/>
            <person name="Sterndorff E.B."/>
            <person name="Faurdal D."/>
            <person name="Vuksanovic O."/>
            <person name="Mourched A.-S."/>
            <person name="Charusanti P."/>
            <person name="Shaw S."/>
            <person name="Blin K."/>
            <person name="Weber T."/>
        </authorList>
    </citation>
    <scope>NUCLEOTIDE SEQUENCE [LARGE SCALE GENOMIC DNA]</scope>
    <source>
        <strain evidence="1 2">NBC_00319</strain>
    </source>
</reference>
<protein>
    <recommendedName>
        <fullName evidence="3">DUF222 domain-containing protein</fullName>
    </recommendedName>
</protein>
<dbReference type="AlphaFoldDB" id="A0AAU4K040"/>
<evidence type="ECO:0000313" key="1">
    <source>
        <dbReference type="EMBL" id="WUM19409.1"/>
    </source>
</evidence>
<dbReference type="KEGG" id="whr:OG579_17120"/>
<gene>
    <name evidence="1" type="ORF">OG579_17120</name>
</gene>